<reference evidence="2 3" key="1">
    <citation type="submission" date="2016-12" db="EMBL/GenBank/DDBJ databases">
        <title>The draft genome sequence of Actinophytocola sp. 11-183.</title>
        <authorList>
            <person name="Wang W."/>
            <person name="Yuan L."/>
        </authorList>
    </citation>
    <scope>NUCLEOTIDE SEQUENCE [LARGE SCALE GENOMIC DNA]</scope>
    <source>
        <strain evidence="2 3">11-183</strain>
    </source>
</reference>
<sequence length="810" mass="89012">MPVAPDERHATGGQGWQVFRTGFLRSAGLPFDWLEALAEPALDDLTDRALEARGRLYETRWEVVRGLRALAAHSDDERLRWAVNRVSRYHDVPDEQFDDDARPLLASWREAFGAISAATDSLAVALYESSAREVRLLVEHVGEDYFTEAVLLSSPNAYPEMCWSAEHKRFRRGRELLAYRYLQRFCGKNETGGYTGPLNLFTFDGDQVTEGSIHRDAVLGPVSYTAAGDGRAARRRTFMAYWAASAVGNALLEDLPAGAAHRTPRRVIAAPPAAVAGLSELDARVLARLDTAADRASLAAALGLPRDVVEASLARLTALGLVLDDWYIPDFTVDAGSALADLVRRLDTPRAALATELLRRIAAYPETDQAGRPALVGDIASRFTELTNHAPWRRGGVLMGDRAVFYDDAQDNVLGAAATRAGAERLGERLSTVMDFLASVAIEERLAGQEVLTRALRDRGVDTLPATEVRGMPRDGAGTVERSMRRFADLVDPAQPVVELTRSDLVAAGLIRDDLHAWPLFGAADLMLAGGAPDDPAQVILSELHHIWPTTACQIRALYDDGQLGVEELWDVVARELAPAVPTLQQIRRDQKGTDSSPCGHRVLCLDTTIPVPGTRTVAVDRLEVRRWPNGFVGLHDPGDDRDLWLLPEYEDTYVAVGGLMNCALPALELPRLATGTHTPRIVLDGVVVQRRRWVLTRSDVPAPRGNQPTAKEWLAITRWRHRLGLPRRLYFTVDTEEKPMYLDLASVTSVRNFSRCLAAAQGVVLTEALPTPDQLWLTTPTGRLTAEIRVQLWRDRGRARPAGGEGTDG</sequence>
<dbReference type="STRING" id="1912961.BU204_25725"/>
<evidence type="ECO:0000313" key="3">
    <source>
        <dbReference type="Proteomes" id="UP000185596"/>
    </source>
</evidence>
<evidence type="ECO:0000259" key="1">
    <source>
        <dbReference type="Pfam" id="PF04738"/>
    </source>
</evidence>
<accession>A0A1Q8CK36</accession>
<protein>
    <recommendedName>
        <fullName evidence="1">Lantibiotic dehydratase N-terminal domain-containing protein</fullName>
    </recommendedName>
</protein>
<dbReference type="RefSeq" id="WP_075128330.1">
    <property type="nucleotide sequence ID" value="NZ_MSIE01000050.1"/>
</dbReference>
<name>A0A1Q8CK36_9PSEU</name>
<dbReference type="OrthoDB" id="8428173at2"/>
<comment type="caution">
    <text evidence="2">The sequence shown here is derived from an EMBL/GenBank/DDBJ whole genome shotgun (WGS) entry which is preliminary data.</text>
</comment>
<dbReference type="Proteomes" id="UP000185596">
    <property type="component" value="Unassembled WGS sequence"/>
</dbReference>
<feature type="domain" description="Lantibiotic dehydratase N-terminal" evidence="1">
    <location>
        <begin position="674"/>
        <end position="751"/>
    </location>
</feature>
<organism evidence="2 3">
    <name type="scientific">Actinophytocola xanthii</name>
    <dbReference type="NCBI Taxonomy" id="1912961"/>
    <lineage>
        <taxon>Bacteria</taxon>
        <taxon>Bacillati</taxon>
        <taxon>Actinomycetota</taxon>
        <taxon>Actinomycetes</taxon>
        <taxon>Pseudonocardiales</taxon>
        <taxon>Pseudonocardiaceae</taxon>
    </lineage>
</organism>
<gene>
    <name evidence="2" type="ORF">BU204_25725</name>
</gene>
<dbReference type="InterPro" id="IPR006827">
    <property type="entry name" value="Lant_deHydtase_N"/>
</dbReference>
<evidence type="ECO:0000313" key="2">
    <source>
        <dbReference type="EMBL" id="OLF14693.1"/>
    </source>
</evidence>
<dbReference type="EMBL" id="MSIE01000050">
    <property type="protein sequence ID" value="OLF14693.1"/>
    <property type="molecule type" value="Genomic_DNA"/>
</dbReference>
<proteinExistence type="predicted"/>
<dbReference type="Pfam" id="PF04738">
    <property type="entry name" value="Lant_dehydr_N"/>
    <property type="match status" value="1"/>
</dbReference>
<keyword evidence="3" id="KW-1185">Reference proteome</keyword>
<dbReference type="AlphaFoldDB" id="A0A1Q8CK36"/>